<dbReference type="AlphaFoldDB" id="A0A5N5KKJ7"/>
<evidence type="ECO:0000259" key="15">
    <source>
        <dbReference type="PROSITE" id="PS50287"/>
    </source>
</evidence>
<feature type="signal peptide" evidence="14">
    <location>
        <begin position="1"/>
        <end position="18"/>
    </location>
</feature>
<dbReference type="PROSITE" id="PS50287">
    <property type="entry name" value="SRCR_2"/>
    <property type="match status" value="2"/>
</dbReference>
<evidence type="ECO:0000256" key="9">
    <source>
        <dbReference type="ARBA" id="ARBA00023157"/>
    </source>
</evidence>
<organism evidence="16 17">
    <name type="scientific">Pangasianodon hypophthalmus</name>
    <name type="common">Striped catfish</name>
    <name type="synonym">Helicophagus hypophthalmus</name>
    <dbReference type="NCBI Taxonomy" id="310915"/>
    <lineage>
        <taxon>Eukaryota</taxon>
        <taxon>Metazoa</taxon>
        <taxon>Chordata</taxon>
        <taxon>Craniata</taxon>
        <taxon>Vertebrata</taxon>
        <taxon>Euteleostomi</taxon>
        <taxon>Actinopterygii</taxon>
        <taxon>Neopterygii</taxon>
        <taxon>Teleostei</taxon>
        <taxon>Ostariophysi</taxon>
        <taxon>Siluriformes</taxon>
        <taxon>Pangasiidae</taxon>
        <taxon>Pangasianodon</taxon>
    </lineage>
</organism>
<dbReference type="SMART" id="SM00202">
    <property type="entry name" value="SR"/>
    <property type="match status" value="2"/>
</dbReference>
<evidence type="ECO:0000256" key="12">
    <source>
        <dbReference type="SAM" id="MobiDB-lite"/>
    </source>
</evidence>
<reference evidence="16 17" key="1">
    <citation type="submission" date="2019-06" db="EMBL/GenBank/DDBJ databases">
        <title>A chromosome-scale genome assembly of the striped catfish, Pangasianodon hypophthalmus.</title>
        <authorList>
            <person name="Wen M."/>
            <person name="Zahm M."/>
            <person name="Roques C."/>
            <person name="Cabau C."/>
            <person name="Klopp C."/>
            <person name="Donnadieu C."/>
            <person name="Jouanno E."/>
            <person name="Avarre J.-C."/>
            <person name="Campet M."/>
            <person name="Ha T.T.T."/>
            <person name="Dugue R."/>
            <person name="Lampietro C."/>
            <person name="Louis A."/>
            <person name="Herpin A."/>
            <person name="Echchiki A."/>
            <person name="Berthelot C."/>
            <person name="Parey E."/>
            <person name="Roest-Crollius H."/>
            <person name="Braasch I."/>
            <person name="Postlethwait J."/>
            <person name="Bobe J."/>
            <person name="Montfort J."/>
            <person name="Bouchez O."/>
            <person name="Begum T."/>
            <person name="Schartl M."/>
            <person name="Guiguen Y."/>
        </authorList>
    </citation>
    <scope>NUCLEOTIDE SEQUENCE [LARGE SCALE GENOMIC DNA]</scope>
    <source>
        <strain evidence="16 17">Indonesia</strain>
        <tissue evidence="16">Blood</tissue>
    </source>
</reference>
<comment type="caution">
    <text evidence="16">The sequence shown here is derived from an EMBL/GenBank/DDBJ whole genome shotgun (WGS) entry which is preliminary data.</text>
</comment>
<dbReference type="Gene3D" id="3.10.250.10">
    <property type="entry name" value="SRCR-like domain"/>
    <property type="match status" value="2"/>
</dbReference>
<keyword evidence="8 13" id="KW-0472">Membrane</keyword>
<evidence type="ECO:0000256" key="7">
    <source>
        <dbReference type="ARBA" id="ARBA00022989"/>
    </source>
</evidence>
<dbReference type="PANTHER" id="PTHR48071">
    <property type="entry name" value="SRCR DOMAIN-CONTAINING PROTEIN"/>
    <property type="match status" value="1"/>
</dbReference>
<evidence type="ECO:0000256" key="2">
    <source>
        <dbReference type="ARBA" id="ARBA00004613"/>
    </source>
</evidence>
<dbReference type="InterPro" id="IPR036772">
    <property type="entry name" value="SRCR-like_dom_sf"/>
</dbReference>
<feature type="disulfide bond" evidence="11">
    <location>
        <begin position="245"/>
        <end position="306"/>
    </location>
</feature>
<keyword evidence="5 14" id="KW-0732">Signal</keyword>
<comment type="subcellular location">
    <subcellularLocation>
        <location evidence="1">Membrane</location>
        <topology evidence="1">Single-pass membrane protein</topology>
    </subcellularLocation>
    <subcellularLocation>
        <location evidence="2">Secreted</location>
    </subcellularLocation>
</comment>
<sequence length="711" mass="77443">MEVFMILVVLQALVLCQAKLFINQASTSCSWAVTSAGENQSLAIFTQESLSPLAAWICQALGCGKVHKLNKITAHGNASCLTGCSYHNNQLINCRKVHGTDCSILSQVVCDAPYITPTNHLCVWNITSPTPESAVILTNESILRLSREICQNSSCGDVFEQNSSKAPPNSTCLTDCVYHNSFFWNCSTVIRNDCSIISEVTCGNNKVRLSGGSHKCAGRVELWKAGQWGTVCDDEWDKQDADVVCAQLNCGYAISVNGQDGPYTQGKGPILMDELNCTGKERSLWECPAVREGHDCGHKEDAGVVCSEYKALRLTGGRDHCSGRVEIHRNGSWGTVCEDCWDKQEASMACRMLGCGEATVFTAFEEPFTHTNNTRWFYQCLKAHKTLWDCREIDATTHVLCEASKAAGVICKNSLGLPVPTTPDVATAIVTTMQTTTEAPTVLWTPELLGCIILSCILLIAILSNIIMCCCSKRKRKALQVQQRFANLQTNTAVEENNYRDSIHLVKVTSNDINPAPTVPSQMWTQSSVESASYDTDYEVNECGPNGAFTLSTFRNSMRYNADGQTPAMKAPNLQIVTEEGAAMLGHLQTPTDAFQRISATPSADSFDTSSTSSGECYENTGHNTAGLYPENYENLGEIRSDQQPGIPTVHVTEDFLNPTASGESMDPSGGEDSPIYSPVSADVEPFSNDADDSGDNDDYDDVNYTQTPLL</sequence>
<accession>A0A5N5KKJ7</accession>
<feature type="domain" description="SRCR" evidence="15">
    <location>
        <begin position="312"/>
        <end position="412"/>
    </location>
</feature>
<evidence type="ECO:0000256" key="13">
    <source>
        <dbReference type="SAM" id="Phobius"/>
    </source>
</evidence>
<keyword evidence="4 13" id="KW-0812">Transmembrane</keyword>
<dbReference type="InterPro" id="IPR001190">
    <property type="entry name" value="SRCR"/>
</dbReference>
<dbReference type="EMBL" id="VFJC01000024">
    <property type="protein sequence ID" value="KAB5530768.1"/>
    <property type="molecule type" value="Genomic_DNA"/>
</dbReference>
<name>A0A5N5KKJ7_PANHP</name>
<dbReference type="GO" id="GO:0031638">
    <property type="term" value="P:zymogen activation"/>
    <property type="evidence" value="ECO:0007669"/>
    <property type="project" value="TreeGrafter"/>
</dbReference>
<feature type="disulfide bond" evidence="11">
    <location>
        <begin position="350"/>
        <end position="411"/>
    </location>
</feature>
<protein>
    <recommendedName>
        <fullName evidence="15">SRCR domain-containing protein</fullName>
    </recommendedName>
</protein>
<dbReference type="Pfam" id="PF00530">
    <property type="entry name" value="SRCR"/>
    <property type="match status" value="2"/>
</dbReference>
<dbReference type="Proteomes" id="UP000327468">
    <property type="component" value="Chromosome 23"/>
</dbReference>
<evidence type="ECO:0000256" key="14">
    <source>
        <dbReference type="SAM" id="SignalP"/>
    </source>
</evidence>
<dbReference type="PRINTS" id="PR00258">
    <property type="entry name" value="SPERACTRCPTR"/>
</dbReference>
<dbReference type="PANTHER" id="PTHR48071:SF15">
    <property type="entry name" value="SRCR DOMAIN-CONTAINING PROTEIN"/>
    <property type="match status" value="1"/>
</dbReference>
<evidence type="ECO:0000256" key="8">
    <source>
        <dbReference type="ARBA" id="ARBA00023136"/>
    </source>
</evidence>
<evidence type="ECO:0000256" key="1">
    <source>
        <dbReference type="ARBA" id="ARBA00004167"/>
    </source>
</evidence>
<keyword evidence="9 11" id="KW-1015">Disulfide bond</keyword>
<feature type="disulfide bond" evidence="11">
    <location>
        <begin position="337"/>
        <end position="401"/>
    </location>
</feature>
<feature type="domain" description="SRCR" evidence="15">
    <location>
        <begin position="207"/>
        <end position="307"/>
    </location>
</feature>
<feature type="disulfide bond" evidence="11">
    <location>
        <begin position="277"/>
        <end position="287"/>
    </location>
</feature>
<feature type="region of interest" description="Disordered" evidence="12">
    <location>
        <begin position="602"/>
        <end position="628"/>
    </location>
</feature>
<feature type="disulfide bond" evidence="11">
    <location>
        <begin position="232"/>
        <end position="296"/>
    </location>
</feature>
<dbReference type="GO" id="GO:0005615">
    <property type="term" value="C:extracellular space"/>
    <property type="evidence" value="ECO:0007669"/>
    <property type="project" value="TreeGrafter"/>
</dbReference>
<keyword evidence="10" id="KW-0325">Glycoprotein</keyword>
<feature type="chain" id="PRO_5024347097" description="SRCR domain-containing protein" evidence="14">
    <location>
        <begin position="19"/>
        <end position="711"/>
    </location>
</feature>
<feature type="transmembrane region" description="Helical" evidence="13">
    <location>
        <begin position="443"/>
        <end position="467"/>
    </location>
</feature>
<evidence type="ECO:0000256" key="3">
    <source>
        <dbReference type="ARBA" id="ARBA00022525"/>
    </source>
</evidence>
<evidence type="ECO:0000313" key="16">
    <source>
        <dbReference type="EMBL" id="KAB5530768.1"/>
    </source>
</evidence>
<dbReference type="FunFam" id="3.10.250.10:FF:000016">
    <property type="entry name" value="Scavenger receptor cysteine-rich protein type 12"/>
    <property type="match status" value="1"/>
</dbReference>
<dbReference type="SUPFAM" id="SSF56487">
    <property type="entry name" value="SRCR-like"/>
    <property type="match status" value="2"/>
</dbReference>
<evidence type="ECO:0000256" key="6">
    <source>
        <dbReference type="ARBA" id="ARBA00022737"/>
    </source>
</evidence>
<dbReference type="GO" id="GO:0004252">
    <property type="term" value="F:serine-type endopeptidase activity"/>
    <property type="evidence" value="ECO:0007669"/>
    <property type="project" value="TreeGrafter"/>
</dbReference>
<evidence type="ECO:0000256" key="5">
    <source>
        <dbReference type="ARBA" id="ARBA00022729"/>
    </source>
</evidence>
<keyword evidence="7 13" id="KW-1133">Transmembrane helix</keyword>
<keyword evidence="3" id="KW-0964">Secreted</keyword>
<feature type="region of interest" description="Disordered" evidence="12">
    <location>
        <begin position="658"/>
        <end position="711"/>
    </location>
</feature>
<evidence type="ECO:0000256" key="10">
    <source>
        <dbReference type="ARBA" id="ARBA00023180"/>
    </source>
</evidence>
<evidence type="ECO:0000256" key="11">
    <source>
        <dbReference type="PROSITE-ProRule" id="PRU00196"/>
    </source>
</evidence>
<proteinExistence type="predicted"/>
<evidence type="ECO:0000256" key="4">
    <source>
        <dbReference type="ARBA" id="ARBA00022692"/>
    </source>
</evidence>
<dbReference type="GO" id="GO:0005886">
    <property type="term" value="C:plasma membrane"/>
    <property type="evidence" value="ECO:0007669"/>
    <property type="project" value="TreeGrafter"/>
</dbReference>
<feature type="compositionally biased region" description="Acidic residues" evidence="12">
    <location>
        <begin position="690"/>
        <end position="702"/>
    </location>
</feature>
<keyword evidence="6" id="KW-0677">Repeat</keyword>
<dbReference type="FunFam" id="3.10.250.10:FF:000002">
    <property type="entry name" value="Scavenger receptor cysteine-rich type 1 protein M130"/>
    <property type="match status" value="1"/>
</dbReference>
<keyword evidence="17" id="KW-1185">Reference proteome</keyword>
<feature type="compositionally biased region" description="Low complexity" evidence="12">
    <location>
        <begin position="602"/>
        <end position="614"/>
    </location>
</feature>
<evidence type="ECO:0000313" key="17">
    <source>
        <dbReference type="Proteomes" id="UP000327468"/>
    </source>
</evidence>
<gene>
    <name evidence="16" type="ORF">PHYPO_G00133190</name>
</gene>
<dbReference type="PROSITE" id="PS00420">
    <property type="entry name" value="SRCR_1"/>
    <property type="match status" value="1"/>
</dbReference>
<feature type="disulfide bond" evidence="11">
    <location>
        <begin position="380"/>
        <end position="390"/>
    </location>
</feature>